<dbReference type="HAMAP" id="MF_00634">
    <property type="entry name" value="UPF0235"/>
    <property type="match status" value="1"/>
</dbReference>
<proteinExistence type="inferred from homology"/>
<dbReference type="PANTHER" id="PTHR47817:SF2">
    <property type="entry name" value="OS04G0686300 PROTEIN"/>
    <property type="match status" value="1"/>
</dbReference>
<dbReference type="SMART" id="SM01152">
    <property type="entry name" value="DUF167"/>
    <property type="match status" value="1"/>
</dbReference>
<dbReference type="InterPro" id="IPR003746">
    <property type="entry name" value="DUF167"/>
</dbReference>
<feature type="region of interest" description="Disordered" evidence="2">
    <location>
        <begin position="1"/>
        <end position="31"/>
    </location>
</feature>
<evidence type="ECO:0000313" key="3">
    <source>
        <dbReference type="EMBL" id="MBW91180.1"/>
    </source>
</evidence>
<dbReference type="AlphaFoldDB" id="A0A2P2JCH7"/>
<dbReference type="Pfam" id="PF02594">
    <property type="entry name" value="DUF167"/>
    <property type="match status" value="1"/>
</dbReference>
<accession>A0A2P2JCH7</accession>
<organism evidence="3">
    <name type="scientific">Rhizophora mucronata</name>
    <name type="common">Asiatic mangrove</name>
    <dbReference type="NCBI Taxonomy" id="61149"/>
    <lineage>
        <taxon>Eukaryota</taxon>
        <taxon>Viridiplantae</taxon>
        <taxon>Streptophyta</taxon>
        <taxon>Embryophyta</taxon>
        <taxon>Tracheophyta</taxon>
        <taxon>Spermatophyta</taxon>
        <taxon>Magnoliopsida</taxon>
        <taxon>eudicotyledons</taxon>
        <taxon>Gunneridae</taxon>
        <taxon>Pentapetalae</taxon>
        <taxon>rosids</taxon>
        <taxon>fabids</taxon>
        <taxon>Malpighiales</taxon>
        <taxon>Rhizophoraceae</taxon>
        <taxon>Rhizophora</taxon>
    </lineage>
</organism>
<feature type="compositionally biased region" description="Basic and acidic residues" evidence="2">
    <location>
        <begin position="12"/>
        <end position="26"/>
    </location>
</feature>
<dbReference type="EMBL" id="GGEC01010697">
    <property type="protein sequence ID" value="MBW91180.1"/>
    <property type="molecule type" value="Transcribed_RNA"/>
</dbReference>
<name>A0A2P2JCH7_RHIMU</name>
<dbReference type="PANTHER" id="PTHR47817">
    <property type="entry name" value="OS04G0686300 PROTEIN"/>
    <property type="match status" value="1"/>
</dbReference>
<sequence>MPPAKKGKAKAKSAESRERSATESEGSKYPSCIRSMLPSSVSITIHAKPGSKSSAITDLSDEAVGVQIDAPARDGEANAALLDYISSVLGVKRRQVSIGSGSKSRDKVVIVEDVTVKSVFDALDKTSKSSA</sequence>
<dbReference type="InterPro" id="IPR036591">
    <property type="entry name" value="YggU-like_sf"/>
</dbReference>
<dbReference type="Gene3D" id="3.30.1200.10">
    <property type="entry name" value="YggU-like"/>
    <property type="match status" value="1"/>
</dbReference>
<dbReference type="NCBIfam" id="TIGR00251">
    <property type="entry name" value="DUF167 family protein"/>
    <property type="match status" value="1"/>
</dbReference>
<dbReference type="SUPFAM" id="SSF69786">
    <property type="entry name" value="YggU-like"/>
    <property type="match status" value="1"/>
</dbReference>
<comment type="similarity">
    <text evidence="1">Belongs to the UPF0235 family.</text>
</comment>
<evidence type="ECO:0000256" key="2">
    <source>
        <dbReference type="SAM" id="MobiDB-lite"/>
    </source>
</evidence>
<protein>
    <submittedName>
        <fullName evidence="3">UPF0235 protein C15orf40 homolog isoform X2</fullName>
    </submittedName>
</protein>
<feature type="compositionally biased region" description="Basic residues" evidence="2">
    <location>
        <begin position="1"/>
        <end position="11"/>
    </location>
</feature>
<reference evidence="3" key="1">
    <citation type="submission" date="2018-02" db="EMBL/GenBank/DDBJ databases">
        <title>Rhizophora mucronata_Transcriptome.</title>
        <authorList>
            <person name="Meera S.P."/>
            <person name="Sreeshan A."/>
            <person name="Augustine A."/>
        </authorList>
    </citation>
    <scope>NUCLEOTIDE SEQUENCE</scope>
    <source>
        <tissue evidence="3">Leaf</tissue>
    </source>
</reference>
<evidence type="ECO:0000256" key="1">
    <source>
        <dbReference type="ARBA" id="ARBA00010364"/>
    </source>
</evidence>